<evidence type="ECO:0000256" key="1">
    <source>
        <dbReference type="ARBA" id="ARBA00004141"/>
    </source>
</evidence>
<dbReference type="Gene3D" id="1.20.1070.10">
    <property type="entry name" value="Rhodopsin 7-helix transmembrane proteins"/>
    <property type="match status" value="1"/>
</dbReference>
<dbReference type="InterPro" id="IPR050125">
    <property type="entry name" value="GPCR_opsins"/>
</dbReference>
<evidence type="ECO:0000256" key="3">
    <source>
        <dbReference type="ARBA" id="ARBA00022989"/>
    </source>
</evidence>
<dbReference type="PANTHER" id="PTHR24240">
    <property type="entry name" value="OPSIN"/>
    <property type="match status" value="1"/>
</dbReference>
<dbReference type="InterPro" id="IPR000276">
    <property type="entry name" value="GPCR_Rhodpsn"/>
</dbReference>
<feature type="domain" description="G-protein coupled receptors family 1 profile" evidence="9">
    <location>
        <begin position="41"/>
        <end position="254"/>
    </location>
</feature>
<dbReference type="GO" id="GO:0016020">
    <property type="term" value="C:membrane"/>
    <property type="evidence" value="ECO:0007669"/>
    <property type="project" value="UniProtKB-SubCell"/>
</dbReference>
<evidence type="ECO:0000256" key="6">
    <source>
        <dbReference type="ARBA" id="ARBA00023170"/>
    </source>
</evidence>
<name>B2L3L9_PHIRO</name>
<dbReference type="EMBL" id="EU432549">
    <property type="protein sequence ID" value="ACC43972.1"/>
    <property type="molecule type" value="Genomic_DNA"/>
</dbReference>
<dbReference type="InterPro" id="IPR017452">
    <property type="entry name" value="GPCR_Rhodpsn_7TM"/>
</dbReference>
<dbReference type="CDD" id="cd00637">
    <property type="entry name" value="7tm_classA_rhodopsin-like"/>
    <property type="match status" value="1"/>
</dbReference>
<keyword evidence="6 10" id="KW-0675">Receptor</keyword>
<accession>B2L3L9</accession>
<dbReference type="AlphaFoldDB" id="B2L3L9"/>
<evidence type="ECO:0000256" key="4">
    <source>
        <dbReference type="ARBA" id="ARBA00023040"/>
    </source>
</evidence>
<sequence>MNSTTTTTTTSNNITTSFTDALSYYIVCSISAGFGLIAIILCLMIIILVKRTKPRLHTIRHLLICNTCIASIFYCLMQSLNYAFLIFLPGETSDVGCRWRGYFAYMSISASIYSYLVQAVSRLFYSVSGTKHQKLITFKSHYIMISIHWLVVIILPLPSVITTDIYFRPGLLCWVPFKHTLHVLYTVCAYYLTSIICITIIYVYIYLRVKRARQHAANMLHALHDKRDLEVLRNIVILLAIYISGGIPTIIFLVSSLETCYLLGIVTFTFTVVLEKIFTIILDRDLRITVRELIWHKNRVLPFAVIQPTIRYDLDRTRS</sequence>
<evidence type="ECO:0000259" key="9">
    <source>
        <dbReference type="PROSITE" id="PS50262"/>
    </source>
</evidence>
<keyword evidence="4" id="KW-0297">G-protein coupled receptor</keyword>
<organism evidence="10">
    <name type="scientific">Philodina roseola</name>
    <name type="common">Rotifer</name>
    <dbReference type="NCBI Taxonomy" id="96448"/>
    <lineage>
        <taxon>Eukaryota</taxon>
        <taxon>Metazoa</taxon>
        <taxon>Spiralia</taxon>
        <taxon>Gnathifera</taxon>
        <taxon>Rotifera</taxon>
        <taxon>Eurotatoria</taxon>
        <taxon>Bdelloidea</taxon>
        <taxon>Philodinida</taxon>
        <taxon>Philodinidae</taxon>
        <taxon>Philodina</taxon>
    </lineage>
</organism>
<dbReference type="SUPFAM" id="SSF81321">
    <property type="entry name" value="Family A G protein-coupled receptor-like"/>
    <property type="match status" value="1"/>
</dbReference>
<feature type="transmembrane region" description="Helical" evidence="8">
    <location>
        <begin position="22"/>
        <end position="49"/>
    </location>
</feature>
<feature type="transmembrane region" description="Helical" evidence="8">
    <location>
        <begin position="181"/>
        <end position="205"/>
    </location>
</feature>
<protein>
    <submittedName>
        <fullName evidence="10">7 transmembrane receptor (Rhodopsin family) A</fullName>
    </submittedName>
</protein>
<gene>
    <name evidence="10" type="primary">7tmrA_3</name>
</gene>
<evidence type="ECO:0000256" key="7">
    <source>
        <dbReference type="ARBA" id="ARBA00023224"/>
    </source>
</evidence>
<evidence type="ECO:0000256" key="2">
    <source>
        <dbReference type="ARBA" id="ARBA00022692"/>
    </source>
</evidence>
<reference evidence="10" key="1">
    <citation type="journal article" date="2008" name="Proc. Natl. Acad. Sci. U.S.A.">
        <title>Evidence for degenerate tetraploidy in bdelloid rotifers.</title>
        <authorList>
            <person name="Mark Welch D.B."/>
            <person name="Mark Welch J.L."/>
            <person name="Meselson M."/>
        </authorList>
    </citation>
    <scope>NUCLEOTIDE SEQUENCE</scope>
    <source>
        <strain evidence="10">MM1</strain>
    </source>
</reference>
<feature type="transmembrane region" description="Helical" evidence="8">
    <location>
        <begin position="61"/>
        <end position="82"/>
    </location>
</feature>
<proteinExistence type="predicted"/>
<keyword evidence="5 8" id="KW-0472">Membrane</keyword>
<feature type="transmembrane region" description="Helical" evidence="8">
    <location>
        <begin position="142"/>
        <end position="161"/>
    </location>
</feature>
<dbReference type="Pfam" id="PF00001">
    <property type="entry name" value="7tm_1"/>
    <property type="match status" value="1"/>
</dbReference>
<keyword evidence="3 8" id="KW-1133">Transmembrane helix</keyword>
<dbReference type="PROSITE" id="PS50262">
    <property type="entry name" value="G_PROTEIN_RECEP_F1_2"/>
    <property type="match status" value="1"/>
</dbReference>
<feature type="transmembrane region" description="Helical" evidence="8">
    <location>
        <begin position="261"/>
        <end position="282"/>
    </location>
</feature>
<evidence type="ECO:0000256" key="5">
    <source>
        <dbReference type="ARBA" id="ARBA00023136"/>
    </source>
</evidence>
<comment type="subcellular location">
    <subcellularLocation>
        <location evidence="1">Membrane</location>
        <topology evidence="1">Multi-pass membrane protein</topology>
    </subcellularLocation>
</comment>
<dbReference type="GO" id="GO:0004930">
    <property type="term" value="F:G protein-coupled receptor activity"/>
    <property type="evidence" value="ECO:0007669"/>
    <property type="project" value="UniProtKB-KW"/>
</dbReference>
<keyword evidence="7" id="KW-0807">Transducer</keyword>
<keyword evidence="2 8" id="KW-0812">Transmembrane</keyword>
<evidence type="ECO:0000313" key="10">
    <source>
        <dbReference type="EMBL" id="ACC43972.1"/>
    </source>
</evidence>
<feature type="transmembrane region" description="Helical" evidence="8">
    <location>
        <begin position="235"/>
        <end position="255"/>
    </location>
</feature>
<feature type="transmembrane region" description="Helical" evidence="8">
    <location>
        <begin position="102"/>
        <end position="121"/>
    </location>
</feature>
<evidence type="ECO:0000256" key="8">
    <source>
        <dbReference type="SAM" id="Phobius"/>
    </source>
</evidence>